<sequence length="1121" mass="125717">MTRNKKSAEDVDSEVITTEIGSQFPTDTSNSINFPGIIPARQWNPNQPAMELNNDDTNYYRSSRVSNPLVNNGELGSNLGSNDSCGPANHYIDQTNNPQLVISAFVPNEFVTYDVGEKEKVYTPQKLSGYTVDSVDFSSAPKTEDRVLNTKEFVSVSEHKHALQGDNLNSVCETIADSAMSSTLSLLSQAPTPIGCARTTLENDYGQPQNLNAIRLSNPDRQPPTQEETMNDPLPFPVNQITFKKLIPISTVEDYLSNPETMTYDGLYQRTEDIALLMVTLQDEARKIDKKLHDFEAAKKSKQQIAAEEAKLEEEQMQKEKDAIFEVLLNKYGSFARSTVEEWINFHENFYQNHVEENPKHRKILLLLRNPQYISDYYKRSFAKQKAELKAHTVKLANTIDSPPSKIEQKAMEESDRKKRKPVIDSLIFDDRKMTDVYGLSYKAGDAFVGNQILKDRYENSKYVNNISNVDEKFRPKRVRGKRGNYDTDQSDNTPVASDTEESLPVKRTRTTRLAVDRMASSRVSTKSRVPSRESTPSIAPKVFASGKRIGRPPGSKSQVKLPSKLKSVVAASDVIEKSHDSQQELISQFGENKTLGDKKILPGTVEEKEQDALEIPAKRIYAEGMISKNCIQIKLAGQEKQETRLQKDCPERLEVSLCSKPKIESNKCNRSFVALKFDKNVFPSPEADKSTVEFSAALSSRPSSSSSTDMALKLDRCNIRSASNVMVPSTTHHSTVKVRGRRSCRATTETLPQNVKSPPPAKKSKNRTIKDIVDDSKPSQPKKVFRVALKHTPPSASDTATKVSTPESLAPPANEIISSCKNSNSPIMKHELNEKEFQNFERKNSNSTEKLHMTSTNRDTNSQLVIQGRNENYMHDMHNTTSSHIRRVCQTKDSGIKDSPGSFDSTVSSNGINNGNNISKSSSRETFPSVAQENYPIVGDLLLHEGSFGIKNSLIHSVRDTPGIYNMCRDIRVNKANNIGSLHLGIRDFTHPNPEVLFTTDNRRQQTFPTRDQDFPPIEPLPAPTCSSSSLLISQPATSKIITRPNLLQHPTVSELCRNQILQFPTKLRKDLETVGDNFFPEQEHFLSEYERYQALTSSTSPFTLAKRKRKSRVDLTSCS</sequence>
<reference evidence="3 4" key="1">
    <citation type="submission" date="2018-08" db="EMBL/GenBank/DDBJ databases">
        <authorList>
            <person name="Muller C M."/>
        </authorList>
    </citation>
    <scope>NUCLEOTIDE SEQUENCE [LARGE SCALE GENOMIC DNA]</scope>
</reference>
<feature type="region of interest" description="Disordered" evidence="2">
    <location>
        <begin position="894"/>
        <end position="924"/>
    </location>
</feature>
<dbReference type="EMBL" id="LR026988">
    <property type="protein sequence ID" value="VDB83878.1"/>
    <property type="molecule type" value="Genomic_DNA"/>
</dbReference>
<feature type="compositionally biased region" description="Basic and acidic residues" evidence="2">
    <location>
        <begin position="769"/>
        <end position="778"/>
    </location>
</feature>
<feature type="compositionally biased region" description="Low complexity" evidence="2">
    <location>
        <begin position="909"/>
        <end position="922"/>
    </location>
</feature>
<feature type="compositionally biased region" description="Polar residues" evidence="2">
    <location>
        <begin position="746"/>
        <end position="757"/>
    </location>
</feature>
<feature type="compositionally biased region" description="Basic residues" evidence="2">
    <location>
        <begin position="735"/>
        <end position="745"/>
    </location>
</feature>
<keyword evidence="1" id="KW-0175">Coiled coil</keyword>
<feature type="region of interest" description="Disordered" evidence="2">
    <location>
        <begin position="794"/>
        <end position="815"/>
    </location>
</feature>
<evidence type="ECO:0000256" key="1">
    <source>
        <dbReference type="SAM" id="Coils"/>
    </source>
</evidence>
<keyword evidence="4" id="KW-1185">Reference proteome</keyword>
<accession>A0A9X9QBP7</accession>
<evidence type="ECO:0000256" key="2">
    <source>
        <dbReference type="SAM" id="MobiDB-lite"/>
    </source>
</evidence>
<evidence type="ECO:0000313" key="3">
    <source>
        <dbReference type="EMBL" id="VDB83878.1"/>
    </source>
</evidence>
<feature type="region of interest" description="Disordered" evidence="2">
    <location>
        <begin position="475"/>
        <end position="505"/>
    </location>
</feature>
<evidence type="ECO:0000313" key="4">
    <source>
        <dbReference type="Proteomes" id="UP000324639"/>
    </source>
</evidence>
<proteinExistence type="predicted"/>
<feature type="region of interest" description="Disordered" evidence="2">
    <location>
        <begin position="517"/>
        <end position="538"/>
    </location>
</feature>
<feature type="compositionally biased region" description="Polar residues" evidence="2">
    <location>
        <begin position="219"/>
        <end position="228"/>
    </location>
</feature>
<feature type="compositionally biased region" description="Polar residues" evidence="2">
    <location>
        <begin position="487"/>
        <end position="497"/>
    </location>
</feature>
<name>A0A9X9QBP7_BLUGR</name>
<gene>
    <name evidence="3" type="ORF">BGT96224V316_LOCUS3011</name>
</gene>
<feature type="region of interest" description="Disordered" evidence="2">
    <location>
        <begin position="729"/>
        <end position="781"/>
    </location>
</feature>
<organism evidence="3 4">
    <name type="scientific">Blumeria graminis f. sp. tritici</name>
    <dbReference type="NCBI Taxonomy" id="62690"/>
    <lineage>
        <taxon>Eukaryota</taxon>
        <taxon>Fungi</taxon>
        <taxon>Dikarya</taxon>
        <taxon>Ascomycota</taxon>
        <taxon>Pezizomycotina</taxon>
        <taxon>Leotiomycetes</taxon>
        <taxon>Erysiphales</taxon>
        <taxon>Erysiphaceae</taxon>
        <taxon>Blumeria</taxon>
    </lineage>
</organism>
<dbReference type="AlphaFoldDB" id="A0A9X9QBP7"/>
<feature type="compositionally biased region" description="Polar residues" evidence="2">
    <location>
        <begin position="522"/>
        <end position="538"/>
    </location>
</feature>
<dbReference type="Proteomes" id="UP000324639">
    <property type="component" value="Chromosome Bgt_-05"/>
</dbReference>
<feature type="compositionally biased region" description="Polar residues" evidence="2">
    <location>
        <begin position="795"/>
        <end position="808"/>
    </location>
</feature>
<feature type="coiled-coil region" evidence="1">
    <location>
        <begin position="278"/>
        <end position="322"/>
    </location>
</feature>
<protein>
    <submittedName>
        <fullName evidence="3">Bgt-2171</fullName>
    </submittedName>
</protein>
<feature type="region of interest" description="Disordered" evidence="2">
    <location>
        <begin position="215"/>
        <end position="235"/>
    </location>
</feature>